<reference evidence="2 3" key="1">
    <citation type="submission" date="2019-01" db="EMBL/GenBank/DDBJ databases">
        <title>Coherence of Microcystis species and biogeography revealed through population genomics.</title>
        <authorList>
            <person name="Perez-Carrascal O.M."/>
            <person name="Terrat Y."/>
            <person name="Giani A."/>
            <person name="Fortin N."/>
            <person name="Tromas N."/>
            <person name="Shapiro B.J."/>
        </authorList>
    </citation>
    <scope>NUCLEOTIDE SEQUENCE [LARGE SCALE GENOMIC DNA]</scope>
    <source>
        <strain evidence="2">Mw_MB_S_20031200_S109D</strain>
    </source>
</reference>
<dbReference type="SMART" id="SM00409">
    <property type="entry name" value="IG"/>
    <property type="match status" value="2"/>
</dbReference>
<gene>
    <name evidence="2" type="ORF">EWV88_05660</name>
</gene>
<organism evidence="2 3">
    <name type="scientific">Microcystis wesenbergii Mw_MB_S_20031200_S109D</name>
    <dbReference type="NCBI Taxonomy" id="2486241"/>
    <lineage>
        <taxon>Bacteria</taxon>
        <taxon>Bacillati</taxon>
        <taxon>Cyanobacteriota</taxon>
        <taxon>Cyanophyceae</taxon>
        <taxon>Oscillatoriophycideae</taxon>
        <taxon>Chroococcales</taxon>
        <taxon>Microcystaceae</taxon>
        <taxon>Microcystis</taxon>
    </lineage>
</organism>
<dbReference type="InterPro" id="IPR007110">
    <property type="entry name" value="Ig-like_dom"/>
</dbReference>
<name>A0A552M354_9CHRO</name>
<dbReference type="Gene3D" id="2.60.40.1080">
    <property type="match status" value="1"/>
</dbReference>
<dbReference type="InterPro" id="IPR008964">
    <property type="entry name" value="Invasin/intimin_cell_adhesion"/>
</dbReference>
<dbReference type="InterPro" id="IPR013783">
    <property type="entry name" value="Ig-like_fold"/>
</dbReference>
<evidence type="ECO:0000313" key="2">
    <source>
        <dbReference type="EMBL" id="TRV26892.1"/>
    </source>
</evidence>
<dbReference type="InterPro" id="IPR044023">
    <property type="entry name" value="Ig_7"/>
</dbReference>
<dbReference type="InterPro" id="IPR021655">
    <property type="entry name" value="Put_metal-bd"/>
</dbReference>
<dbReference type="Proteomes" id="UP000318616">
    <property type="component" value="Unassembled WGS sequence"/>
</dbReference>
<dbReference type="EMBL" id="SFAP01000073">
    <property type="protein sequence ID" value="TRV26892.1"/>
    <property type="molecule type" value="Genomic_DNA"/>
</dbReference>
<evidence type="ECO:0000313" key="3">
    <source>
        <dbReference type="Proteomes" id="UP000318616"/>
    </source>
</evidence>
<dbReference type="Pfam" id="PF19081">
    <property type="entry name" value="Ig_7"/>
    <property type="match status" value="2"/>
</dbReference>
<dbReference type="SUPFAM" id="SSF48726">
    <property type="entry name" value="Immunoglobulin"/>
    <property type="match status" value="2"/>
</dbReference>
<dbReference type="SMART" id="SM00710">
    <property type="entry name" value="PbH1"/>
    <property type="match status" value="9"/>
</dbReference>
<accession>A0A552M354</accession>
<feature type="non-terminal residue" evidence="2">
    <location>
        <position position="3449"/>
    </location>
</feature>
<proteinExistence type="predicted"/>
<feature type="domain" description="Ig-like" evidence="1">
    <location>
        <begin position="1649"/>
        <end position="1736"/>
    </location>
</feature>
<dbReference type="InterPro" id="IPR006626">
    <property type="entry name" value="PbH1"/>
</dbReference>
<dbReference type="InterPro" id="IPR003599">
    <property type="entry name" value="Ig_sub"/>
</dbReference>
<dbReference type="Pfam" id="PF11617">
    <property type="entry name" value="Cu-binding_MopE"/>
    <property type="match status" value="1"/>
</dbReference>
<protein>
    <recommendedName>
        <fullName evidence="1">Ig-like domain-containing protein</fullName>
    </recommendedName>
</protein>
<dbReference type="InterPro" id="IPR045474">
    <property type="entry name" value="GEVED"/>
</dbReference>
<evidence type="ECO:0000259" key="1">
    <source>
        <dbReference type="PROSITE" id="PS50835"/>
    </source>
</evidence>
<dbReference type="InterPro" id="IPR036179">
    <property type="entry name" value="Ig-like_dom_sf"/>
</dbReference>
<dbReference type="PROSITE" id="PS50835">
    <property type="entry name" value="IG_LIKE"/>
    <property type="match status" value="1"/>
</dbReference>
<dbReference type="SUPFAM" id="SSF49373">
    <property type="entry name" value="Invasin/intimin cell-adhesion fragments"/>
    <property type="match status" value="1"/>
</dbReference>
<sequence length="3449" mass="348076">MFSFISANAQVDLTATGGTPTASFTTLKGAFDAINAGTHTGSISISISGNTTETASAVLNASGSGSASYTSIAIAPSGGAARTISGAITAGSPLIDLNGADNVTINGLNSGGNSLTISNTTASATSNTSTIRFIGGATNNTITNCSVLGSFSAAVTTNGGNIFFSTDAVTANGNDNNTISFCDIGPAGANLPTKGIYMNGSTTTTALNNSGNTFNGNNIFNYFGAAVSSAGIYIGGGTTDNNITNNKFYQTATRTQTTGAQHSAIWITNSSGNNYQVTGNTIGYSASNGTGTYTFAGVSSSSVFIPIFCSPGTTTASNVSSNTITNIAMSGAISGTTSSGPFRAIYVTGLTNVNSNIIGSQSVTGAITVTSSSTSAGNHYGIYNNSSSNTTISSNQIGGISVANSTTGTVTFTGIFINTSTTATATVNGNTIGGSVANSIALTATSTSSQIVGINIGLPASTVTSNIVRNITSNAGTGTGSTASIVGIAIGATSATHTVGSNTIFNLSNTLAGAATVNGMNINTGTTTASIIEKNLIYDMIANSATASINGINVIGGLATYRNNMIRLGTAGTSATVGMAINGINETTAGTDNFYHNSVYIGGAPTSGALNSFAFQSSITTNTRAYQNNIFVNKRSNSGSTGKHYAIRVGGTAANPAGLTSNGNILFANGTGGFTGLFNAVDQSTIANWRTATGQDAGSFSEDSPFVGATATTPDLHLSSSTATFAEGLGVTLATVTDDFDGQTRSGLTPVDIGADALNGTGPSVVVINSVTASPSTTTLCTAASRTITANITAGGSPITSVTLNYSFNGVPQTPIAMTGGSTTGTSDWTATIPVASPVNASVTWSVSAVDPILTKNTVGTAYQDEPLFGTTATATFTPSTVCSGGTVTLNGIIASPGTRTVGTGTSTAGNGSTDFAAGRNFYGSYWGNARQQWLIRASELTAAGLTPGNLSSLSLTVAALGSPTSLTNFTIKLAQTTATTISGSYNTATLTQVYTSASYTPTVGLNTHAFGTGAGSASTFAWDGTSNIIVDVCFANSVTGSTSATNTFTVPGYASGVNYGADGATGAGACSTATVSNSTTARPNINFSGIISTPVATYSWVDNNTSTVVGTTNPLTITPTAGGTYTVTMTTASGCSTTATTSAVSIQALPSAPIATNGNRCGTGVVTNATVTSTTGLPSPTFRWYAAATGGTALQSSTSASYTTSITTTTTLYVSEFNGTCESLRTPITLTIDAPPTLSVAVTSGNQVNCGTGSFNVVLTATSSDPSMTYSWTKSTTTSVINSGATSAVLDVNVTESTDFVVTGTPSDPTCNPIVVTFPVSVYPLPNATVTTSATGVCPGTSATINSGLSSESFSATCITPQSTLSTPPASAVTLINGSGIQVPAVANANSTSVDDNFWSVPIGFSFNYLGTNYTSVFVSTNGILSFTAGTTSYSFPSGFPSSSSPAASIAVCARDLHFTAGSTGVLRYWVEGNAPNRKFIVQYSDVNTYDTRNNTAPSIGKNSAEAVFYETLGNVDIRVIQASNAGSTVANSINKLIGLQNAAQTVGAVAPRCSPATANYWNAVSTEILAPQAWRFTPPANYTITWSSVGPGNVLTPIQTGTNIFTLAVAPTVTTTYDLRYTNQTTGCSNLVDSDRVTMTILNNVAPSTTAIATATSICLGGSSTLSLNGAVNSIGNSDGLTYQWQVNTGSGFTNYTGTGATTASIVVSPTVASTYQCLVAVCNGTAVASSPVSVGFTNNVDTVTNATRCGAGVVTLSATTTSPGATLNWYAAATGGTALATGTSYSPTVTTTTTFYVAAETTGPACSSPRVPVTATVTTNPNPVVLSTSTVTACSGVASAVVTLTGGVSPAYDSYVWSPSTGVSGNAVSGWTFTATANTTYTLTATQTSGDQCTSSATLTVNVVSANVTSSAVSSTICINNSTTLNASSLLTLNGPTGLVAVSCTADNSGGGGSSPISSVVFGSINHTPTVASPYYNLNAPVAGKTTTILRGQSYPLTVSSGAASIASVWIDFDRNGVFDASEFTQLWTSASTGTVTITVPTNATLGDVAMRIRTRGTGSSNGSADACTQFFSGTTEDYTITIVDQSDATSSYTYAWTSSPAGYTGTGSSVTVSPLVTTTYTVTATSPLGCIATSNVTVNVNGILLPAITGASNAMCLGNGTLPLFNGVAQGTWASSNTSVASIGQDGVVTALLEGSTVITYSITDNGCPSSVSYPINVYSPVQITSQPSGVAILTNSNTSFSVSATGSGLTYQWYYTTDGFDEFMVTNDAMYSGATSNTLSLTSVPNTLNGYKFYCKINGMSPCAPVTSNFANLNVGDIAITTQPQSVTLCNSGQAVFTVAATGTSNTYQWYQNDGIEEIPLEDGGDISGATTDTLTINNADNSRNTFTYYVVISGSNSVQSNVVTLNIATGVSIENQPVNTTVCRANGSATFSVDTAGTVTSVQWQTSSNGTTGWTNVGGASFDSFNQISTLNVAILGSSPVGTTYYRAIVNVDSPCVPVTSNVVSLTVQQPTITVTPSSAVYCTPGNPVTLTANGAVSYTWSPATGLSSTTGASVTATPSTTTTYTVTGTDALGCVNSTTVTISIAVGLTASATASETTVCSGGTTQLTANGSTVFTTPPASSYIFSNTTGTLADMTGATVIGSAANDDTPYAASNIGFTFNFDGSNYTQFSASPDGFVRLGGTTAGSQFTNDMASSTNVPKLAPFWDDLALGGTGLGGNILTKVFGTAPNRYCVVEWNVTVPRNTLGSADSKFQLWMYESSSVVEFRYGTVGTTGGASIGIRGATTFNNVDSVDNNTTSTTVATNSITAAPVSGSVYRFTPAGSPTYTYAWTSNPAGFTSSLQSPTVNPTVATTYTVTVYSGTGCSNTASVLVNVESDAVITTQPVASTSICQGGTFTLSVAATGPGLTYQWRLGGNNIPGATNATYTVTNALVAQSGSYDVVVTPSCGNTATSNAAVVTVNPTPALTAPAAQAFCFGATTSAVALTGTPSGVTFDITGGTSIGLANQTGVTQIPAFTPTATGAAFLTITPKANGCTGSPITLTYVINPQPSAVSITPSSATVCQVGTPTQLTASSTATTVSILTGNGTVLNSLTTYPSPLSNYYGGTKHQMLYLASELTALGFKPGDKFSGMSIDAAAVGSTFTGVLNNFRVQMGHTTATSLTSTSFVGSLTNVRAAANLTVGTTGFPKFVDVAFSSTFTWDGTSNVVVQTSYSNANSGASTDGVQTNSTATSFVSTNWYYADNATVGSIFNATTPTSSGSVRPNIKFTRESTPTYQWTSTVSNSFTDATGTTFSNTATGASVYVRPNTTATVTATAVLLTTCSISTNATITVTPAITWYVDADADGFGNAAVSQLACTQPTGYVSNNLDCNDAVASINPGAVDVCYDGIDNDCNGNIDNIGLPGGCTPVYSLPAAGVPNSTVNYGLPLYTTYVAVAQAYR</sequence>
<dbReference type="Pfam" id="PF20009">
    <property type="entry name" value="GEVED"/>
    <property type="match status" value="1"/>
</dbReference>
<comment type="caution">
    <text evidence="2">The sequence shown here is derived from an EMBL/GenBank/DDBJ whole genome shotgun (WGS) entry which is preliminary data.</text>
</comment>
<dbReference type="Gene3D" id="2.60.40.10">
    <property type="entry name" value="Immunoglobulins"/>
    <property type="match status" value="3"/>
</dbReference>